<sequence length="177" mass="19982">MKNPLWLSAAVCLFALFATAQENALTKSQLYKTKFNDYTFLELKKTEANVEKLTKLIEFPLSIREGKGGIGEGWVRYKFDGGLVVGFIDTQSQEYTIGLDYIKANAITLDGVTVKVGESVEALSKVYTTVQLEDKTWAIKFVIDEEYCCPVLVKFNPETDVVTEITYKVNGEKRYSF</sequence>
<evidence type="ECO:0000256" key="1">
    <source>
        <dbReference type="SAM" id="SignalP"/>
    </source>
</evidence>
<organism evidence="2 3">
    <name type="scientific">Neptunitalea lumnitzerae</name>
    <dbReference type="NCBI Taxonomy" id="2965509"/>
    <lineage>
        <taxon>Bacteria</taxon>
        <taxon>Pseudomonadati</taxon>
        <taxon>Bacteroidota</taxon>
        <taxon>Flavobacteriia</taxon>
        <taxon>Flavobacteriales</taxon>
        <taxon>Flavobacteriaceae</taxon>
        <taxon>Neptunitalea</taxon>
    </lineage>
</organism>
<feature type="signal peptide" evidence="1">
    <location>
        <begin position="1"/>
        <end position="20"/>
    </location>
</feature>
<keyword evidence="3" id="KW-1185">Reference proteome</keyword>
<evidence type="ECO:0008006" key="4">
    <source>
        <dbReference type="Google" id="ProtNLM"/>
    </source>
</evidence>
<feature type="chain" id="PRO_5046850421" description="DUF4251 domain-containing protein" evidence="1">
    <location>
        <begin position="21"/>
        <end position="177"/>
    </location>
</feature>
<comment type="caution">
    <text evidence="2">The sequence shown here is derived from an EMBL/GenBank/DDBJ whole genome shotgun (WGS) entry which is preliminary data.</text>
</comment>
<accession>A0ABQ5MH42</accession>
<dbReference type="EMBL" id="BRVO01000001">
    <property type="protein sequence ID" value="GLB48682.1"/>
    <property type="molecule type" value="Genomic_DNA"/>
</dbReference>
<reference evidence="2" key="1">
    <citation type="submission" date="2022-07" db="EMBL/GenBank/DDBJ databases">
        <title>Taxonomy of Novel Oxalotrophic and Methylotrophic Bacteria.</title>
        <authorList>
            <person name="Sahin N."/>
            <person name="Tani A."/>
        </authorList>
    </citation>
    <scope>NUCLEOTIDE SEQUENCE</scope>
    <source>
        <strain evidence="2">Y10</strain>
    </source>
</reference>
<evidence type="ECO:0000313" key="2">
    <source>
        <dbReference type="EMBL" id="GLB48682.1"/>
    </source>
</evidence>
<proteinExistence type="predicted"/>
<keyword evidence="1" id="KW-0732">Signal</keyword>
<dbReference type="RefSeq" id="WP_281764314.1">
    <property type="nucleotide sequence ID" value="NZ_BRVO01000001.1"/>
</dbReference>
<name>A0ABQ5MH42_9FLAO</name>
<evidence type="ECO:0000313" key="3">
    <source>
        <dbReference type="Proteomes" id="UP001143543"/>
    </source>
</evidence>
<gene>
    <name evidence="2" type="ORF">Y10_10500</name>
</gene>
<protein>
    <recommendedName>
        <fullName evidence="4">DUF4251 domain-containing protein</fullName>
    </recommendedName>
</protein>
<dbReference type="Proteomes" id="UP001143543">
    <property type="component" value="Unassembled WGS sequence"/>
</dbReference>